<evidence type="ECO:0000313" key="3">
    <source>
        <dbReference type="Proteomes" id="UP000253501"/>
    </source>
</evidence>
<evidence type="ECO:0000259" key="1">
    <source>
        <dbReference type="SMART" id="SM00465"/>
    </source>
</evidence>
<dbReference type="InterPro" id="IPR000305">
    <property type="entry name" value="GIY-YIG_endonuc"/>
</dbReference>
<dbReference type="Proteomes" id="UP000253501">
    <property type="component" value="Unassembled WGS sequence"/>
</dbReference>
<dbReference type="CDD" id="cd10443">
    <property type="entry name" value="GIY-YIG_HE_Tlr8p_PBC-V_like"/>
    <property type="match status" value="1"/>
</dbReference>
<dbReference type="Pfam" id="PF01541">
    <property type="entry name" value="GIY-YIG"/>
    <property type="match status" value="1"/>
</dbReference>
<dbReference type="AlphaFoldDB" id="A0A367PTP4"/>
<proteinExistence type="predicted"/>
<dbReference type="SMART" id="SM00465">
    <property type="entry name" value="GIYc"/>
    <property type="match status" value="1"/>
</dbReference>
<accession>A0A367PTP4</accession>
<reference evidence="2 3" key="1">
    <citation type="submission" date="2018-04" db="EMBL/GenBank/DDBJ databases">
        <title>Cupriavidus necator CR12 genome sequencing and assembly.</title>
        <authorList>
            <person name="Ben Fekih I."/>
            <person name="Mazhar H.S."/>
            <person name="Bello S.K."/>
            <person name="Rensing C."/>
        </authorList>
    </citation>
    <scope>NUCLEOTIDE SEQUENCE [LARGE SCALE GENOMIC DNA]</scope>
    <source>
        <strain evidence="2 3">CR12</strain>
    </source>
</reference>
<dbReference type="SUPFAM" id="SSF82771">
    <property type="entry name" value="GIY-YIG endonuclease"/>
    <property type="match status" value="1"/>
</dbReference>
<sequence>MLLTRPFDAYLLVLILGGLALDPPASSATISRWLSSGISPEVAFAKIPNPGYAKGIIYLIEHTTSKRKYVGLTIVSIEERWRRHIEQAEMARIKNFRSLHAAIRKHGPEQFHISEIDRGTTKAGLESKERQWIAKLDALIPHGFNISPGGGSGGAHGRRITIDGICFPSVRAATEHVAGTRGISLSAAKKRIEKGRLDVRPPSKPGEAITKTPAYKAWSRLAYCVMNPKSKEYIPGVKVHKRWLDFQQFLAEVGQPPMAGMAFARLNKSRGFYPDNCIWMTKSEASMINAKQGKARKKNGEK</sequence>
<protein>
    <submittedName>
        <fullName evidence="2">GIY-YIG nuclease family protein</fullName>
    </submittedName>
</protein>
<organism evidence="2 3">
    <name type="scientific">Cupriavidus necator</name>
    <name type="common">Alcaligenes eutrophus</name>
    <name type="synonym">Ralstonia eutropha</name>
    <dbReference type="NCBI Taxonomy" id="106590"/>
    <lineage>
        <taxon>Bacteria</taxon>
        <taxon>Pseudomonadati</taxon>
        <taxon>Pseudomonadota</taxon>
        <taxon>Betaproteobacteria</taxon>
        <taxon>Burkholderiales</taxon>
        <taxon>Burkholderiaceae</taxon>
        <taxon>Cupriavidus</taxon>
    </lineage>
</organism>
<comment type="caution">
    <text evidence="2">The sequence shown here is derived from an EMBL/GenBank/DDBJ whole genome shotgun (WGS) entry which is preliminary data.</text>
</comment>
<gene>
    <name evidence="2" type="ORF">DDK22_00450</name>
</gene>
<name>A0A367PTP4_CUPNE</name>
<dbReference type="EMBL" id="QDHA01000001">
    <property type="protein sequence ID" value="RCJ10467.1"/>
    <property type="molecule type" value="Genomic_DNA"/>
</dbReference>
<feature type="domain" description="GIY-YIG" evidence="1">
    <location>
        <begin position="54"/>
        <end position="150"/>
    </location>
</feature>
<dbReference type="InterPro" id="IPR035901">
    <property type="entry name" value="GIY-YIG_endonuc_sf"/>
</dbReference>
<evidence type="ECO:0000313" key="2">
    <source>
        <dbReference type="EMBL" id="RCJ10467.1"/>
    </source>
</evidence>
<dbReference type="Gene3D" id="3.40.1440.10">
    <property type="entry name" value="GIY-YIG endonuclease"/>
    <property type="match status" value="1"/>
</dbReference>
<dbReference type="RefSeq" id="WP_114130204.1">
    <property type="nucleotide sequence ID" value="NZ_CP068436.1"/>
</dbReference>